<dbReference type="InterPro" id="IPR024370">
    <property type="entry name" value="PBP_domain"/>
</dbReference>
<protein>
    <recommendedName>
        <fullName evidence="4">Phosphate-binding protein</fullName>
    </recommendedName>
</protein>
<evidence type="ECO:0000313" key="8">
    <source>
        <dbReference type="EMBL" id="OLF07916.1"/>
    </source>
</evidence>
<comment type="caution">
    <text evidence="8">The sequence shown here is derived from an EMBL/GenBank/DDBJ whole genome shotgun (WGS) entry which is preliminary data.</text>
</comment>
<dbReference type="EMBL" id="MSIE01000101">
    <property type="protein sequence ID" value="OLF07916.1"/>
    <property type="molecule type" value="Genomic_DNA"/>
</dbReference>
<dbReference type="GO" id="GO:0043190">
    <property type="term" value="C:ATP-binding cassette (ABC) transporter complex"/>
    <property type="evidence" value="ECO:0007669"/>
    <property type="project" value="InterPro"/>
</dbReference>
<evidence type="ECO:0000313" key="9">
    <source>
        <dbReference type="Proteomes" id="UP000185596"/>
    </source>
</evidence>
<keyword evidence="9" id="KW-1185">Reference proteome</keyword>
<dbReference type="SUPFAM" id="SSF53850">
    <property type="entry name" value="Periplasmic binding protein-like II"/>
    <property type="match status" value="1"/>
</dbReference>
<feature type="region of interest" description="Disordered" evidence="5">
    <location>
        <begin position="170"/>
        <end position="190"/>
    </location>
</feature>
<dbReference type="PANTHER" id="PTHR42996">
    <property type="entry name" value="PHOSPHATE-BINDING PROTEIN PSTS"/>
    <property type="match status" value="1"/>
</dbReference>
<sequence>MKRIRYGRIAAIVTAGALALTACGNDPVESNTDGGGDTGGSEQASVSGDIAGAGASSQESAMQAWIAGFQSANPDANITYDPVGSGGGRTQFGEGAVAFAGSDSVMDDEERAAAKERCGDDAIHLPLYISPIAVIYNLEGVDNLQLSPATLAGIFDRKITTWNDPRIAADNPDAQLPSTPISAVNRSDESGTTENFTEYLSAVAGPAWPHEPSGDWPVQGGQSAQGTSGVVQTVQGGQGTIGYADASKAGELGVAKIKVGDAFVELSAEAAAKVVDESPKAEGVPEGDLAIDLKRDTTAEGTYPIVLVSYTIVCKNYSDKAQGDLVKAFVSYVASSEGQDAAAESAGSAPISDTLRSDVEASIESIAVGS</sequence>
<feature type="region of interest" description="Disordered" evidence="5">
    <location>
        <begin position="29"/>
        <end position="53"/>
    </location>
</feature>
<reference evidence="8 9" key="1">
    <citation type="submission" date="2016-12" db="EMBL/GenBank/DDBJ databases">
        <title>The draft genome sequence of Actinophytocola sp. 11-183.</title>
        <authorList>
            <person name="Wang W."/>
            <person name="Yuan L."/>
        </authorList>
    </citation>
    <scope>NUCLEOTIDE SEQUENCE [LARGE SCALE GENOMIC DNA]</scope>
    <source>
        <strain evidence="8 9">11-183</strain>
    </source>
</reference>
<dbReference type="OrthoDB" id="9801510at2"/>
<gene>
    <name evidence="8" type="ORF">BU204_35200</name>
</gene>
<dbReference type="InterPro" id="IPR005673">
    <property type="entry name" value="ABC_phos-bd_PstS"/>
</dbReference>
<accession>A0A1Q8C0N0</accession>
<feature type="region of interest" description="Disordered" evidence="5">
    <location>
        <begin position="207"/>
        <end position="227"/>
    </location>
</feature>
<feature type="chain" id="PRO_5010163306" description="Phosphate-binding protein" evidence="6">
    <location>
        <begin position="25"/>
        <end position="370"/>
    </location>
</feature>
<evidence type="ECO:0000256" key="6">
    <source>
        <dbReference type="SAM" id="SignalP"/>
    </source>
</evidence>
<dbReference type="NCBIfam" id="TIGR00975">
    <property type="entry name" value="3a0107s03"/>
    <property type="match status" value="1"/>
</dbReference>
<organism evidence="8 9">
    <name type="scientific">Actinophytocola xanthii</name>
    <dbReference type="NCBI Taxonomy" id="1912961"/>
    <lineage>
        <taxon>Bacteria</taxon>
        <taxon>Bacillati</taxon>
        <taxon>Actinomycetota</taxon>
        <taxon>Actinomycetes</taxon>
        <taxon>Pseudonocardiales</taxon>
        <taxon>Pseudonocardiaceae</taxon>
    </lineage>
</organism>
<dbReference type="PROSITE" id="PS51257">
    <property type="entry name" value="PROKAR_LIPOPROTEIN"/>
    <property type="match status" value="1"/>
</dbReference>
<feature type="compositionally biased region" description="Polar residues" evidence="5">
    <location>
        <begin position="176"/>
        <end position="190"/>
    </location>
</feature>
<evidence type="ECO:0000256" key="4">
    <source>
        <dbReference type="PIRNR" id="PIRNR002756"/>
    </source>
</evidence>
<feature type="domain" description="PBP" evidence="7">
    <location>
        <begin position="41"/>
        <end position="337"/>
    </location>
</feature>
<feature type="signal peptide" evidence="6">
    <location>
        <begin position="1"/>
        <end position="24"/>
    </location>
</feature>
<dbReference type="AlphaFoldDB" id="A0A1Q8C0N0"/>
<dbReference type="Gene3D" id="3.40.190.10">
    <property type="entry name" value="Periplasmic binding protein-like II"/>
    <property type="match status" value="2"/>
</dbReference>
<dbReference type="STRING" id="1912961.BU204_35200"/>
<dbReference type="InterPro" id="IPR050962">
    <property type="entry name" value="Phosphate-bind_PstS"/>
</dbReference>
<dbReference type="GO" id="GO:0035435">
    <property type="term" value="P:phosphate ion transmembrane transport"/>
    <property type="evidence" value="ECO:0007669"/>
    <property type="project" value="InterPro"/>
</dbReference>
<name>A0A1Q8C0N0_9PSEU</name>
<dbReference type="PANTHER" id="PTHR42996:SF1">
    <property type="entry name" value="PHOSPHATE-BINDING PROTEIN PSTS"/>
    <property type="match status" value="1"/>
</dbReference>
<dbReference type="CDD" id="cd13565">
    <property type="entry name" value="PBP2_PstS"/>
    <property type="match status" value="1"/>
</dbReference>
<dbReference type="GO" id="GO:0042301">
    <property type="term" value="F:phosphate ion binding"/>
    <property type="evidence" value="ECO:0007669"/>
    <property type="project" value="InterPro"/>
</dbReference>
<evidence type="ECO:0000256" key="1">
    <source>
        <dbReference type="ARBA" id="ARBA00008725"/>
    </source>
</evidence>
<evidence type="ECO:0000256" key="3">
    <source>
        <dbReference type="ARBA" id="ARBA00022592"/>
    </source>
</evidence>
<proteinExistence type="inferred from homology"/>
<dbReference type="PIRSF" id="PIRSF002756">
    <property type="entry name" value="PstS"/>
    <property type="match status" value="1"/>
</dbReference>
<evidence type="ECO:0000259" key="7">
    <source>
        <dbReference type="Pfam" id="PF12849"/>
    </source>
</evidence>
<dbReference type="RefSeq" id="WP_075130141.1">
    <property type="nucleotide sequence ID" value="NZ_MSIE01000101.1"/>
</dbReference>
<dbReference type="Pfam" id="PF12849">
    <property type="entry name" value="PBP_like_2"/>
    <property type="match status" value="1"/>
</dbReference>
<dbReference type="Proteomes" id="UP000185596">
    <property type="component" value="Unassembled WGS sequence"/>
</dbReference>
<evidence type="ECO:0000256" key="2">
    <source>
        <dbReference type="ARBA" id="ARBA00022448"/>
    </source>
</evidence>
<keyword evidence="2 4" id="KW-0813">Transport</keyword>
<comment type="similarity">
    <text evidence="1 4">Belongs to the PstS family.</text>
</comment>
<evidence type="ECO:0000256" key="5">
    <source>
        <dbReference type="SAM" id="MobiDB-lite"/>
    </source>
</evidence>
<keyword evidence="6" id="KW-0732">Signal</keyword>
<keyword evidence="3 4" id="KW-0592">Phosphate transport</keyword>